<proteinExistence type="predicted"/>
<dbReference type="AlphaFoldDB" id="A0AAV3ZTT4"/>
<keyword evidence="1" id="KW-0175">Coiled coil</keyword>
<organism evidence="2 3">
    <name type="scientific">Plakobranchus ocellatus</name>
    <dbReference type="NCBI Taxonomy" id="259542"/>
    <lineage>
        <taxon>Eukaryota</taxon>
        <taxon>Metazoa</taxon>
        <taxon>Spiralia</taxon>
        <taxon>Lophotrochozoa</taxon>
        <taxon>Mollusca</taxon>
        <taxon>Gastropoda</taxon>
        <taxon>Heterobranchia</taxon>
        <taxon>Euthyneura</taxon>
        <taxon>Panpulmonata</taxon>
        <taxon>Sacoglossa</taxon>
        <taxon>Placobranchoidea</taxon>
        <taxon>Plakobranchidae</taxon>
        <taxon>Plakobranchus</taxon>
    </lineage>
</organism>
<dbReference type="PANTHER" id="PTHR10404:SF77">
    <property type="entry name" value="GLUTAMATE CARBOXYPEPTIDASE 2 HOMOLOG"/>
    <property type="match status" value="1"/>
</dbReference>
<dbReference type="Proteomes" id="UP000735302">
    <property type="component" value="Unassembled WGS sequence"/>
</dbReference>
<keyword evidence="3" id="KW-1185">Reference proteome</keyword>
<gene>
    <name evidence="2" type="ORF">PoB_002575000</name>
</gene>
<accession>A0AAV3ZTT4</accession>
<dbReference type="GO" id="GO:0004180">
    <property type="term" value="F:carboxypeptidase activity"/>
    <property type="evidence" value="ECO:0007669"/>
    <property type="project" value="TreeGrafter"/>
</dbReference>
<dbReference type="PANTHER" id="PTHR10404">
    <property type="entry name" value="N-ACETYLATED-ALPHA-LINKED ACIDIC DIPEPTIDASE"/>
    <property type="match status" value="1"/>
</dbReference>
<evidence type="ECO:0000313" key="2">
    <source>
        <dbReference type="EMBL" id="GFN99244.1"/>
    </source>
</evidence>
<dbReference type="Gene3D" id="3.40.630.10">
    <property type="entry name" value="Zn peptidases"/>
    <property type="match status" value="1"/>
</dbReference>
<evidence type="ECO:0000256" key="1">
    <source>
        <dbReference type="SAM" id="Coils"/>
    </source>
</evidence>
<protein>
    <submittedName>
        <fullName evidence="2">N-acetylated-alpha-linked acidic dipeptidase 2</fullName>
    </submittedName>
</protein>
<feature type="coiled-coil region" evidence="1">
    <location>
        <begin position="85"/>
        <end position="112"/>
    </location>
</feature>
<sequence>ALYNVQWFALYHTEYEVFDIYKSQFDRDFKCLQAVARVSAEVTRSLADSLLLPLGLSDYSQGLHDIYHTLDNDYGAILRENLRNFDQLQKTISQFSEDVQEFEKRVEKLDTKK</sequence>
<name>A0AAV3ZTT4_9GAST</name>
<reference evidence="2 3" key="1">
    <citation type="journal article" date="2021" name="Elife">
        <title>Chloroplast acquisition without the gene transfer in kleptoplastic sea slugs, Plakobranchus ocellatus.</title>
        <authorList>
            <person name="Maeda T."/>
            <person name="Takahashi S."/>
            <person name="Yoshida T."/>
            <person name="Shimamura S."/>
            <person name="Takaki Y."/>
            <person name="Nagai Y."/>
            <person name="Toyoda A."/>
            <person name="Suzuki Y."/>
            <person name="Arimoto A."/>
            <person name="Ishii H."/>
            <person name="Satoh N."/>
            <person name="Nishiyama T."/>
            <person name="Hasebe M."/>
            <person name="Maruyama T."/>
            <person name="Minagawa J."/>
            <person name="Obokata J."/>
            <person name="Shigenobu S."/>
        </authorList>
    </citation>
    <scope>NUCLEOTIDE SEQUENCE [LARGE SCALE GENOMIC DNA]</scope>
</reference>
<evidence type="ECO:0000313" key="3">
    <source>
        <dbReference type="Proteomes" id="UP000735302"/>
    </source>
</evidence>
<dbReference type="EMBL" id="BLXT01002965">
    <property type="protein sequence ID" value="GFN99244.1"/>
    <property type="molecule type" value="Genomic_DNA"/>
</dbReference>
<comment type="caution">
    <text evidence="2">The sequence shown here is derived from an EMBL/GenBank/DDBJ whole genome shotgun (WGS) entry which is preliminary data.</text>
</comment>
<feature type="non-terminal residue" evidence="2">
    <location>
        <position position="1"/>
    </location>
</feature>
<dbReference type="InterPro" id="IPR039373">
    <property type="entry name" value="Peptidase_M28B"/>
</dbReference>